<dbReference type="SUPFAM" id="SSF48498">
    <property type="entry name" value="Tetracyclin repressor-like, C-terminal domain"/>
    <property type="match status" value="1"/>
</dbReference>
<dbReference type="Gene3D" id="1.10.357.10">
    <property type="entry name" value="Tetracycline Repressor, domain 2"/>
    <property type="match status" value="1"/>
</dbReference>
<dbReference type="SUPFAM" id="SSF46689">
    <property type="entry name" value="Homeodomain-like"/>
    <property type="match status" value="1"/>
</dbReference>
<dbReference type="PANTHER" id="PTHR30055">
    <property type="entry name" value="HTH-TYPE TRANSCRIPTIONAL REGULATOR RUTR"/>
    <property type="match status" value="1"/>
</dbReference>
<evidence type="ECO:0000259" key="5">
    <source>
        <dbReference type="PROSITE" id="PS50977"/>
    </source>
</evidence>
<dbReference type="GO" id="GO:0000976">
    <property type="term" value="F:transcription cis-regulatory region binding"/>
    <property type="evidence" value="ECO:0007669"/>
    <property type="project" value="TreeGrafter"/>
</dbReference>
<dbReference type="InterPro" id="IPR009057">
    <property type="entry name" value="Homeodomain-like_sf"/>
</dbReference>
<dbReference type="Pfam" id="PF14278">
    <property type="entry name" value="TetR_C_8"/>
    <property type="match status" value="1"/>
</dbReference>
<keyword evidence="3" id="KW-0804">Transcription</keyword>
<evidence type="ECO:0000256" key="1">
    <source>
        <dbReference type="ARBA" id="ARBA00023015"/>
    </source>
</evidence>
<feature type="domain" description="HTH tetR-type" evidence="5">
    <location>
        <begin position="16"/>
        <end position="76"/>
    </location>
</feature>
<keyword evidence="7" id="KW-1185">Reference proteome</keyword>
<dbReference type="STRING" id="1123024.GCA_000423625_04899"/>
<gene>
    <name evidence="6" type="ORF">PA7_46940</name>
</gene>
<evidence type="ECO:0000313" key="7">
    <source>
        <dbReference type="Proteomes" id="UP000321328"/>
    </source>
</evidence>
<reference evidence="6 7" key="1">
    <citation type="submission" date="2019-07" db="EMBL/GenBank/DDBJ databases">
        <title>Whole genome shotgun sequence of Pseudonocardia asaccharolytica NBRC 16224.</title>
        <authorList>
            <person name="Hosoyama A."/>
            <person name="Uohara A."/>
            <person name="Ohji S."/>
            <person name="Ichikawa N."/>
        </authorList>
    </citation>
    <scope>NUCLEOTIDE SEQUENCE [LARGE SCALE GENOMIC DNA]</scope>
    <source>
        <strain evidence="6 7">NBRC 16224</strain>
    </source>
</reference>
<organism evidence="6 7">
    <name type="scientific">Pseudonocardia asaccharolytica DSM 44247 = NBRC 16224</name>
    <dbReference type="NCBI Taxonomy" id="1123024"/>
    <lineage>
        <taxon>Bacteria</taxon>
        <taxon>Bacillati</taxon>
        <taxon>Actinomycetota</taxon>
        <taxon>Actinomycetes</taxon>
        <taxon>Pseudonocardiales</taxon>
        <taxon>Pseudonocardiaceae</taxon>
        <taxon>Pseudonocardia</taxon>
    </lineage>
</organism>
<dbReference type="Pfam" id="PF00440">
    <property type="entry name" value="TetR_N"/>
    <property type="match status" value="1"/>
</dbReference>
<name>A0A511D8B4_9PSEU</name>
<dbReference type="GO" id="GO:0003700">
    <property type="term" value="F:DNA-binding transcription factor activity"/>
    <property type="evidence" value="ECO:0007669"/>
    <property type="project" value="TreeGrafter"/>
</dbReference>
<comment type="caution">
    <text evidence="6">The sequence shown here is derived from an EMBL/GenBank/DDBJ whole genome shotgun (WGS) entry which is preliminary data.</text>
</comment>
<sequence length="192" mass="21025">MSYTIGVVNLDDPRAQRSRARLRTAILELAASKEIGSITMSEVAKTAGVHRATVYQHFPDVNALATDAMEDAVEQVARAAAQCPQDAPRDRTPQQLVELFGHVAASAALYRRMLGAQGSALFVARMRERTTSELVRVFREGKRPKGFDDVSPEVHAAYLAGALTGVIAHWVTGDESVSADEMTLAFWRLFRP</sequence>
<keyword evidence="2 4" id="KW-0238">DNA-binding</keyword>
<evidence type="ECO:0000256" key="3">
    <source>
        <dbReference type="ARBA" id="ARBA00023163"/>
    </source>
</evidence>
<evidence type="ECO:0000313" key="6">
    <source>
        <dbReference type="EMBL" id="GEL20857.1"/>
    </source>
</evidence>
<dbReference type="InterPro" id="IPR050109">
    <property type="entry name" value="HTH-type_TetR-like_transc_reg"/>
</dbReference>
<protein>
    <recommendedName>
        <fullName evidence="5">HTH tetR-type domain-containing protein</fullName>
    </recommendedName>
</protein>
<dbReference type="AlphaFoldDB" id="A0A511D8B4"/>
<proteinExistence type="predicted"/>
<dbReference type="Proteomes" id="UP000321328">
    <property type="component" value="Unassembled WGS sequence"/>
</dbReference>
<dbReference type="EMBL" id="BJVI01000100">
    <property type="protein sequence ID" value="GEL20857.1"/>
    <property type="molecule type" value="Genomic_DNA"/>
</dbReference>
<accession>A0A511D8B4</accession>
<dbReference type="PROSITE" id="PS50977">
    <property type="entry name" value="HTH_TETR_2"/>
    <property type="match status" value="1"/>
</dbReference>
<dbReference type="PANTHER" id="PTHR30055:SF234">
    <property type="entry name" value="HTH-TYPE TRANSCRIPTIONAL REGULATOR BETI"/>
    <property type="match status" value="1"/>
</dbReference>
<dbReference type="InterPro" id="IPR039532">
    <property type="entry name" value="TetR_C_Firmicutes"/>
</dbReference>
<dbReference type="InterPro" id="IPR001647">
    <property type="entry name" value="HTH_TetR"/>
</dbReference>
<keyword evidence="1" id="KW-0805">Transcription regulation</keyword>
<evidence type="ECO:0000256" key="2">
    <source>
        <dbReference type="ARBA" id="ARBA00023125"/>
    </source>
</evidence>
<feature type="DNA-binding region" description="H-T-H motif" evidence="4">
    <location>
        <begin position="39"/>
        <end position="58"/>
    </location>
</feature>
<evidence type="ECO:0000256" key="4">
    <source>
        <dbReference type="PROSITE-ProRule" id="PRU00335"/>
    </source>
</evidence>
<dbReference type="InterPro" id="IPR036271">
    <property type="entry name" value="Tet_transcr_reg_TetR-rel_C_sf"/>
</dbReference>